<dbReference type="PIRSF" id="PIRSF000709">
    <property type="entry name" value="6PFK_2-Ptase"/>
    <property type="match status" value="1"/>
</dbReference>
<name>A0A0F9GNN4_9ZZZZ</name>
<dbReference type="Pfam" id="PF00300">
    <property type="entry name" value="His_Phos_1"/>
    <property type="match status" value="1"/>
</dbReference>
<organism evidence="1">
    <name type="scientific">marine sediment metagenome</name>
    <dbReference type="NCBI Taxonomy" id="412755"/>
    <lineage>
        <taxon>unclassified sequences</taxon>
        <taxon>metagenomes</taxon>
        <taxon>ecological metagenomes</taxon>
    </lineage>
</organism>
<gene>
    <name evidence="1" type="ORF">LCGC14_2098990</name>
</gene>
<dbReference type="PANTHER" id="PTHR48100:SF59">
    <property type="entry name" value="ADENOSYLCOBALAMIN_ALPHA-RIBAZOLE PHOSPHATASE"/>
    <property type="match status" value="1"/>
</dbReference>
<dbReference type="EMBL" id="LAZR01025714">
    <property type="protein sequence ID" value="KKL71030.1"/>
    <property type="molecule type" value="Genomic_DNA"/>
</dbReference>
<accession>A0A0F9GNN4</accession>
<proteinExistence type="predicted"/>
<evidence type="ECO:0008006" key="2">
    <source>
        <dbReference type="Google" id="ProtNLM"/>
    </source>
</evidence>
<evidence type="ECO:0000313" key="1">
    <source>
        <dbReference type="EMBL" id="KKL71030.1"/>
    </source>
</evidence>
<reference evidence="1" key="1">
    <citation type="journal article" date="2015" name="Nature">
        <title>Complex archaea that bridge the gap between prokaryotes and eukaryotes.</title>
        <authorList>
            <person name="Spang A."/>
            <person name="Saw J.H."/>
            <person name="Jorgensen S.L."/>
            <person name="Zaremba-Niedzwiedzka K."/>
            <person name="Martijn J."/>
            <person name="Lind A.E."/>
            <person name="van Eijk R."/>
            <person name="Schleper C."/>
            <person name="Guy L."/>
            <person name="Ettema T.J."/>
        </authorList>
    </citation>
    <scope>NUCLEOTIDE SEQUENCE</scope>
</reference>
<dbReference type="CDD" id="cd07067">
    <property type="entry name" value="HP_PGM_like"/>
    <property type="match status" value="1"/>
</dbReference>
<sequence length="194" mass="21611">MPRLALLRHGHTGWNREGRIQGRTDVPLDDAARAQLQQLHLPAPWDRAPIWSSPLSRASETAKIVSGRPPATDAALIEMDFGQWEGSRGEDLFADGSSGFRHIEDWGWAFCPPGGESLIAVKNRLNQWVEGLTTDAVAVCHIGVMRVLMAQATGWDFAGPPPFQIKRNRLYVFEIKQDGWQLEPGFTRLVARCS</sequence>
<dbReference type="InterPro" id="IPR029033">
    <property type="entry name" value="His_PPase_superfam"/>
</dbReference>
<protein>
    <recommendedName>
        <fullName evidence="2">Phosphoglycerate mutase</fullName>
    </recommendedName>
</protein>
<dbReference type="InterPro" id="IPR050275">
    <property type="entry name" value="PGM_Phosphatase"/>
</dbReference>
<dbReference type="AlphaFoldDB" id="A0A0F9GNN4"/>
<dbReference type="PANTHER" id="PTHR48100">
    <property type="entry name" value="BROAD-SPECIFICITY PHOSPHATASE YOR283W-RELATED"/>
    <property type="match status" value="1"/>
</dbReference>
<dbReference type="GO" id="GO:0016791">
    <property type="term" value="F:phosphatase activity"/>
    <property type="evidence" value="ECO:0007669"/>
    <property type="project" value="TreeGrafter"/>
</dbReference>
<dbReference type="Gene3D" id="3.40.50.1240">
    <property type="entry name" value="Phosphoglycerate mutase-like"/>
    <property type="match status" value="1"/>
</dbReference>
<dbReference type="SMART" id="SM00855">
    <property type="entry name" value="PGAM"/>
    <property type="match status" value="1"/>
</dbReference>
<comment type="caution">
    <text evidence="1">The sequence shown here is derived from an EMBL/GenBank/DDBJ whole genome shotgun (WGS) entry which is preliminary data.</text>
</comment>
<dbReference type="InterPro" id="IPR013078">
    <property type="entry name" value="His_Pase_superF_clade-1"/>
</dbReference>
<dbReference type="SUPFAM" id="SSF53254">
    <property type="entry name" value="Phosphoglycerate mutase-like"/>
    <property type="match status" value="1"/>
</dbReference>
<dbReference type="GO" id="GO:0005737">
    <property type="term" value="C:cytoplasm"/>
    <property type="evidence" value="ECO:0007669"/>
    <property type="project" value="TreeGrafter"/>
</dbReference>